<gene>
    <name evidence="1" type="ORF">A7J15_00435</name>
</gene>
<sequence>MEIRIGITNTGRELSFESSAPAEEVKQTIAAALEKGTMHIELADAKGTTYLVPIANLAYVEIGSEEKRHVGFVA</sequence>
<keyword evidence="1" id="KW-0067">ATP-binding</keyword>
<evidence type="ECO:0000313" key="2">
    <source>
        <dbReference type="Proteomes" id="UP000093355"/>
    </source>
</evidence>
<keyword evidence="1" id="KW-0547">Nucleotide-binding</keyword>
<accession>A0A1B9NG40</accession>
<reference evidence="1 2" key="1">
    <citation type="submission" date="2016-05" db="EMBL/GenBank/DDBJ databases">
        <authorList>
            <person name="Lavstsen T."/>
            <person name="Jespersen J.S."/>
        </authorList>
    </citation>
    <scope>NUCLEOTIDE SEQUENCE [LARGE SCALE GENOMIC DNA]</scope>
    <source>
        <strain evidence="1 2">YLB-01</strain>
    </source>
</reference>
<dbReference type="Proteomes" id="UP000093355">
    <property type="component" value="Unassembled WGS sequence"/>
</dbReference>
<organism evidence="1 2">
    <name type="scientific">Microbacterium sediminis</name>
    <dbReference type="NCBI Taxonomy" id="904291"/>
    <lineage>
        <taxon>Bacteria</taxon>
        <taxon>Bacillati</taxon>
        <taxon>Actinomycetota</taxon>
        <taxon>Actinomycetes</taxon>
        <taxon>Micrococcales</taxon>
        <taxon>Microbacteriaceae</taxon>
        <taxon>Microbacterium</taxon>
    </lineage>
</organism>
<dbReference type="EMBL" id="LXMD01000012">
    <property type="protein sequence ID" value="OCG75567.1"/>
    <property type="molecule type" value="Genomic_DNA"/>
</dbReference>
<dbReference type="STRING" id="904291.A7J15_00435"/>
<comment type="caution">
    <text evidence="1">The sequence shown here is derived from an EMBL/GenBank/DDBJ whole genome shotgun (WGS) entry which is preliminary data.</text>
</comment>
<evidence type="ECO:0000313" key="1">
    <source>
        <dbReference type="EMBL" id="OCG75567.1"/>
    </source>
</evidence>
<keyword evidence="2" id="KW-1185">Reference proteome</keyword>
<dbReference type="RefSeq" id="WP_067022744.1">
    <property type="nucleotide sequence ID" value="NZ_CP038256.1"/>
</dbReference>
<dbReference type="InterPro" id="IPR021456">
    <property type="entry name" value="DUF3107"/>
</dbReference>
<proteinExistence type="predicted"/>
<protein>
    <submittedName>
        <fullName evidence="1">ATP-binding protein</fullName>
    </submittedName>
</protein>
<dbReference type="GO" id="GO:0005524">
    <property type="term" value="F:ATP binding"/>
    <property type="evidence" value="ECO:0007669"/>
    <property type="project" value="UniProtKB-KW"/>
</dbReference>
<dbReference type="Pfam" id="PF11305">
    <property type="entry name" value="DUF3107"/>
    <property type="match status" value="1"/>
</dbReference>
<dbReference type="AlphaFoldDB" id="A0A1B9NG40"/>
<dbReference type="OrthoDB" id="3268468at2"/>
<name>A0A1B9NG40_9MICO</name>